<keyword evidence="3 4" id="KW-0440">LIM domain</keyword>
<gene>
    <name evidence="7" type="ORF">PoB_002537700</name>
</gene>
<organism evidence="7 8">
    <name type="scientific">Plakobranchus ocellatus</name>
    <dbReference type="NCBI Taxonomy" id="259542"/>
    <lineage>
        <taxon>Eukaryota</taxon>
        <taxon>Metazoa</taxon>
        <taxon>Spiralia</taxon>
        <taxon>Lophotrochozoa</taxon>
        <taxon>Mollusca</taxon>
        <taxon>Gastropoda</taxon>
        <taxon>Heterobranchia</taxon>
        <taxon>Euthyneura</taxon>
        <taxon>Panpulmonata</taxon>
        <taxon>Sacoglossa</taxon>
        <taxon>Placobranchoidea</taxon>
        <taxon>Plakobranchidae</taxon>
        <taxon>Plakobranchus</taxon>
    </lineage>
</organism>
<comment type="caution">
    <text evidence="7">The sequence shown here is derived from an EMBL/GenBank/DDBJ whole genome shotgun (WGS) entry which is preliminary data.</text>
</comment>
<keyword evidence="8" id="KW-1185">Reference proteome</keyword>
<feature type="domain" description="LIM zinc-binding" evidence="6">
    <location>
        <begin position="29"/>
        <end position="95"/>
    </location>
</feature>
<dbReference type="InterPro" id="IPR053041">
    <property type="entry name" value="Transglut-like_Superfamily_Mod"/>
</dbReference>
<dbReference type="AlphaFoldDB" id="A0AAV3ZWB9"/>
<feature type="compositionally biased region" description="Basic and acidic residues" evidence="5">
    <location>
        <begin position="1064"/>
        <end position="1078"/>
    </location>
</feature>
<evidence type="ECO:0000256" key="3">
    <source>
        <dbReference type="ARBA" id="ARBA00023038"/>
    </source>
</evidence>
<dbReference type="PROSITE" id="PS50023">
    <property type="entry name" value="LIM_DOMAIN_2"/>
    <property type="match status" value="1"/>
</dbReference>
<evidence type="ECO:0000313" key="8">
    <source>
        <dbReference type="Proteomes" id="UP000735302"/>
    </source>
</evidence>
<dbReference type="Pfam" id="PF23265">
    <property type="entry name" value="Ig-like_KY"/>
    <property type="match status" value="3"/>
</dbReference>
<evidence type="ECO:0000256" key="1">
    <source>
        <dbReference type="ARBA" id="ARBA00022723"/>
    </source>
</evidence>
<dbReference type="PANTHER" id="PTHR47020:SF1">
    <property type="entry name" value="HILLARIN"/>
    <property type="match status" value="1"/>
</dbReference>
<evidence type="ECO:0000313" key="7">
    <source>
        <dbReference type="EMBL" id="GFN98871.1"/>
    </source>
</evidence>
<sequence length="1078" mass="122887">MTEVEESESAARGYRRLSSLFLPPNVNLQRCQRCHQTVYQQERVGPVNDVVFHKQCFKCHVCGGYVTMKNYWTNQSDADDKEIYCQRHAPRIGGSRLDKEAIGIKRALSAQDEFRRASSKMTELRFQGEQPEYAIDQTALGIKNALAQGRKGQPGPITEQLANHKMKIDQDAVHIRGALNAQLLQRKYQRKLDKHHFPPHIAKKREELFESQKRLEELLRKEEDAMFNQFREERGKEGEAINKEIDTEWESKLKELTDRYEKDMDKKKKKLKDSDKKLMTIQFENEKKDLEATMRSKKESKKKTMTLRLRQKEQQQTADLVRKQSHVMLEMLAKEQQELKAEIAREIKLSGSTQNGGSVRAVPMTNGGSVKETNNGQDAGDALEEVLDILPLPAMVAPPSPEAPTCRKEELVPDETVFESIDEQVIKVAESEQLTYTDLVRQLTEDLVSDIEKARAIYRWICVKDLNVMEFADDLVADTPMGLLRGIKFGTETYHVLFMRLCSYAGLHCEEIKGHSKSVGYEPGMKITPDIFQNTWNAILIGGDWRLIQCNWGARHLVLSKDKEDRHSSKDHIRYQYDDHYFMTDPDEFIQEFWPHDPKWQLLESPITLEEFEALPFVRSIFFQYKMRFEGHKLAVIRTDDKGGAKITIRVPEEHENDLVFFYQLRFADKEKSKDTSYRGSPLERFVFQTMVDNTVTFSVHVPTPGQYFMEIFANKIDDSGRVEENNANVAPFKLKCACKFKVICETLSGKMHPLPNCAAGEWGPKKAQRHFGIIPAISESASSSEFEMERVGMLTVEDNLELKFRTPHPYQFVAKLRMNHVDSKTLDPFINLTSEGAVLTVYVSLPQPGQYGLDIFARPKGASDTHTLSHACKYLINCTKVESMVHIPKIAPSAASADGSKRSRFGPTPAFEEMGLKLASQKEPKIRVNKNKTTVDIQVPSSKIVLSYQFLREPDEDNREYVAQTKESNGIIRFSVTMPKKGNYMLSLYARRENSEDRSAPNVFNYLIQYMPEAGDAQNASSAGSVSSGTGDKAEKKSSFFKRSLFKKSDSKDKLGSGTGSDRLSDRSSDKSSDKSS</sequence>
<feature type="compositionally biased region" description="Polar residues" evidence="5">
    <location>
        <begin position="366"/>
        <end position="375"/>
    </location>
</feature>
<dbReference type="PANTHER" id="PTHR47020">
    <property type="entry name" value="HILLARIN"/>
    <property type="match status" value="1"/>
</dbReference>
<dbReference type="SMART" id="SM00132">
    <property type="entry name" value="LIM"/>
    <property type="match status" value="1"/>
</dbReference>
<dbReference type="InterPro" id="IPR056564">
    <property type="entry name" value="Ig-like_KY"/>
</dbReference>
<evidence type="ECO:0000259" key="6">
    <source>
        <dbReference type="PROSITE" id="PS50023"/>
    </source>
</evidence>
<feature type="region of interest" description="Disordered" evidence="5">
    <location>
        <begin position="1051"/>
        <end position="1078"/>
    </location>
</feature>
<protein>
    <submittedName>
        <fullName evidence="7">Kyphoscoliosis peptidase</fullName>
    </submittedName>
</protein>
<evidence type="ECO:0000256" key="4">
    <source>
        <dbReference type="PROSITE-ProRule" id="PRU00125"/>
    </source>
</evidence>
<dbReference type="InterPro" id="IPR001781">
    <property type="entry name" value="Znf_LIM"/>
</dbReference>
<keyword evidence="1 4" id="KW-0479">Metal-binding</keyword>
<feature type="region of interest" description="Disordered" evidence="5">
    <location>
        <begin position="1018"/>
        <end position="1039"/>
    </location>
</feature>
<proteinExistence type="predicted"/>
<accession>A0AAV3ZWB9</accession>
<keyword evidence="2 4" id="KW-0862">Zinc</keyword>
<dbReference type="EMBL" id="BLXT01002893">
    <property type="protein sequence ID" value="GFN98871.1"/>
    <property type="molecule type" value="Genomic_DNA"/>
</dbReference>
<feature type="region of interest" description="Disordered" evidence="5">
    <location>
        <begin position="293"/>
        <end position="315"/>
    </location>
</feature>
<dbReference type="GO" id="GO:0046872">
    <property type="term" value="F:metal ion binding"/>
    <property type="evidence" value="ECO:0007669"/>
    <property type="project" value="UniProtKB-KW"/>
</dbReference>
<evidence type="ECO:0000256" key="2">
    <source>
        <dbReference type="ARBA" id="ARBA00022833"/>
    </source>
</evidence>
<dbReference type="Proteomes" id="UP000735302">
    <property type="component" value="Unassembled WGS sequence"/>
</dbReference>
<evidence type="ECO:0000256" key="5">
    <source>
        <dbReference type="SAM" id="MobiDB-lite"/>
    </source>
</evidence>
<feature type="region of interest" description="Disordered" evidence="5">
    <location>
        <begin position="353"/>
        <end position="375"/>
    </location>
</feature>
<dbReference type="Gene3D" id="2.10.110.10">
    <property type="entry name" value="Cysteine Rich Protein"/>
    <property type="match status" value="1"/>
</dbReference>
<reference evidence="7 8" key="1">
    <citation type="journal article" date="2021" name="Elife">
        <title>Chloroplast acquisition without the gene transfer in kleptoplastic sea slugs, Plakobranchus ocellatus.</title>
        <authorList>
            <person name="Maeda T."/>
            <person name="Takahashi S."/>
            <person name="Yoshida T."/>
            <person name="Shimamura S."/>
            <person name="Takaki Y."/>
            <person name="Nagai Y."/>
            <person name="Toyoda A."/>
            <person name="Suzuki Y."/>
            <person name="Arimoto A."/>
            <person name="Ishii H."/>
            <person name="Satoh N."/>
            <person name="Nishiyama T."/>
            <person name="Hasebe M."/>
            <person name="Maruyama T."/>
            <person name="Minagawa J."/>
            <person name="Obokata J."/>
            <person name="Shigenobu S."/>
        </authorList>
    </citation>
    <scope>NUCLEOTIDE SEQUENCE [LARGE SCALE GENOMIC DNA]</scope>
</reference>
<name>A0AAV3ZWB9_9GAST</name>
<feature type="compositionally biased region" description="Low complexity" evidence="5">
    <location>
        <begin position="1021"/>
        <end position="1030"/>
    </location>
</feature>
<dbReference type="Pfam" id="PF00412">
    <property type="entry name" value="LIM"/>
    <property type="match status" value="1"/>
</dbReference>